<reference evidence="3" key="1">
    <citation type="submission" date="2020-08" db="EMBL/GenBank/DDBJ databases">
        <title>Genome public.</title>
        <authorList>
            <person name="Liu C."/>
            <person name="Sun Q."/>
        </authorList>
    </citation>
    <scope>NUCLEOTIDE SEQUENCE</scope>
    <source>
        <strain evidence="3">H8</strain>
    </source>
</reference>
<protein>
    <recommendedName>
        <fullName evidence="5">Lipoprotein</fullName>
    </recommendedName>
</protein>
<dbReference type="PROSITE" id="PS51257">
    <property type="entry name" value="PROKAR_LIPOPROTEIN"/>
    <property type="match status" value="1"/>
</dbReference>
<proteinExistence type="predicted"/>
<keyword evidence="4" id="KW-1185">Reference proteome</keyword>
<evidence type="ECO:0000256" key="2">
    <source>
        <dbReference type="SAM" id="SignalP"/>
    </source>
</evidence>
<feature type="region of interest" description="Disordered" evidence="1">
    <location>
        <begin position="22"/>
        <end position="51"/>
    </location>
</feature>
<evidence type="ECO:0000313" key="4">
    <source>
        <dbReference type="Proteomes" id="UP000611762"/>
    </source>
</evidence>
<feature type="chain" id="PRO_5038898435" description="Lipoprotein" evidence="2">
    <location>
        <begin position="22"/>
        <end position="166"/>
    </location>
</feature>
<evidence type="ECO:0000256" key="1">
    <source>
        <dbReference type="SAM" id="MobiDB-lite"/>
    </source>
</evidence>
<dbReference type="RefSeq" id="WP_249313272.1">
    <property type="nucleotide sequence ID" value="NZ_JACRSU010000003.1"/>
</dbReference>
<dbReference type="EMBL" id="JACRSU010000003">
    <property type="protein sequence ID" value="MBC8541249.1"/>
    <property type="molecule type" value="Genomic_DNA"/>
</dbReference>
<dbReference type="Proteomes" id="UP000611762">
    <property type="component" value="Unassembled WGS sequence"/>
</dbReference>
<evidence type="ECO:0008006" key="5">
    <source>
        <dbReference type="Google" id="ProtNLM"/>
    </source>
</evidence>
<feature type="compositionally biased region" description="Polar residues" evidence="1">
    <location>
        <begin position="23"/>
        <end position="51"/>
    </location>
</feature>
<dbReference type="AlphaFoldDB" id="A0A926HYM0"/>
<evidence type="ECO:0000313" key="3">
    <source>
        <dbReference type="EMBL" id="MBC8541249.1"/>
    </source>
</evidence>
<sequence length="166" mass="18316">MKKLIGFILICAALLTVSGCGGNKNQENTDPAQPSYNTEATESDEGVQTTEDGSLIVPSYSEGYGNSNGRLIVTTPETNGNYDVLTYNFPNSTLESITYEMHFADEAQAKTIFEEKQKANAADLKIEGNVVTYTDTDSNWIGHKKRDLIDNLSKTWEQLGYKVTNE</sequence>
<comment type="caution">
    <text evidence="3">The sequence shown here is derived from an EMBL/GenBank/DDBJ whole genome shotgun (WGS) entry which is preliminary data.</text>
</comment>
<keyword evidence="2" id="KW-0732">Signal</keyword>
<organism evidence="3 4">
    <name type="scientific">Congzhengia minquanensis</name>
    <dbReference type="NCBI Taxonomy" id="2763657"/>
    <lineage>
        <taxon>Bacteria</taxon>
        <taxon>Bacillati</taxon>
        <taxon>Bacillota</taxon>
        <taxon>Clostridia</taxon>
        <taxon>Eubacteriales</taxon>
        <taxon>Oscillospiraceae</taxon>
        <taxon>Congzhengia</taxon>
    </lineage>
</organism>
<name>A0A926HYM0_9FIRM</name>
<accession>A0A926HYM0</accession>
<feature type="signal peptide" evidence="2">
    <location>
        <begin position="1"/>
        <end position="21"/>
    </location>
</feature>
<gene>
    <name evidence="3" type="ORF">H8698_09705</name>
</gene>